<evidence type="ECO:0000313" key="2">
    <source>
        <dbReference type="EMBL" id="CAE8638233.1"/>
    </source>
</evidence>
<comment type="caution">
    <text evidence="1">The sequence shown here is derived from an EMBL/GenBank/DDBJ whole genome shotgun (WGS) entry which is preliminary data.</text>
</comment>
<organism evidence="1 3">
    <name type="scientific">Polarella glacialis</name>
    <name type="common">Dinoflagellate</name>
    <dbReference type="NCBI Taxonomy" id="89957"/>
    <lineage>
        <taxon>Eukaryota</taxon>
        <taxon>Sar</taxon>
        <taxon>Alveolata</taxon>
        <taxon>Dinophyceae</taxon>
        <taxon>Suessiales</taxon>
        <taxon>Suessiaceae</taxon>
        <taxon>Polarella</taxon>
    </lineage>
</organism>
<dbReference type="EMBL" id="CAJNNV010031863">
    <property type="protein sequence ID" value="CAE8638092.1"/>
    <property type="molecule type" value="Genomic_DNA"/>
</dbReference>
<evidence type="ECO:0000313" key="3">
    <source>
        <dbReference type="Proteomes" id="UP000654075"/>
    </source>
</evidence>
<dbReference type="EMBL" id="CAJNNW010001415">
    <property type="protein sequence ID" value="CAE8638233.1"/>
    <property type="molecule type" value="Genomic_DNA"/>
</dbReference>
<dbReference type="Proteomes" id="UP000654075">
    <property type="component" value="Unassembled WGS sequence"/>
</dbReference>
<name>A0A813HJE8_POLGL</name>
<evidence type="ECO:0008006" key="4">
    <source>
        <dbReference type="Google" id="ProtNLM"/>
    </source>
</evidence>
<reference evidence="1" key="1">
    <citation type="submission" date="2021-02" db="EMBL/GenBank/DDBJ databases">
        <authorList>
            <person name="Dougan E. K."/>
            <person name="Rhodes N."/>
            <person name="Thang M."/>
            <person name="Chan C."/>
        </authorList>
    </citation>
    <scope>NUCLEOTIDE SEQUENCE</scope>
</reference>
<protein>
    <recommendedName>
        <fullName evidence="4">PRA1 family protein</fullName>
    </recommendedName>
</protein>
<dbReference type="Proteomes" id="UP000626109">
    <property type="component" value="Unassembled WGS sequence"/>
</dbReference>
<accession>A0A813HJE8</accession>
<proteinExistence type="predicted"/>
<dbReference type="OrthoDB" id="430381at2759"/>
<keyword evidence="3" id="KW-1185">Reference proteome</keyword>
<evidence type="ECO:0000313" key="1">
    <source>
        <dbReference type="EMBL" id="CAE8638092.1"/>
    </source>
</evidence>
<gene>
    <name evidence="1" type="ORF">PGLA1383_LOCUS53369</name>
    <name evidence="2" type="ORF">PGLA2088_LOCUS1807</name>
</gene>
<dbReference type="AlphaFoldDB" id="A0A813HJE8"/>
<sequence>MASSVEPYQAWRRAGAAWAKCLNGAWLLGTARSLLRGFELPSDKACEASCATLLSCMLEGAPAGVRLSHPWRDFFGELKAPDHVAQRIPSNAERYAGNYQNIIFAGALLAVFCNRPFLVLAFCCGQAVAVLAPPECFDLDFRMPRRGAEFVPIGGDRLRLGLALLSHSGLWVLLFLCRATVQGSMLGVIASLVHAFLRTRPWTEMAKEKLGLKKSS</sequence>
<dbReference type="OMA" id="FEGACSE"/>